<keyword evidence="8" id="KW-0067">ATP-binding</keyword>
<dbReference type="InterPro" id="IPR001054">
    <property type="entry name" value="A/G_cyclase"/>
</dbReference>
<feature type="domain" description="Guanylate cyclase" evidence="14">
    <location>
        <begin position="272"/>
        <end position="360"/>
    </location>
</feature>
<evidence type="ECO:0000256" key="7">
    <source>
        <dbReference type="ARBA" id="ARBA00022741"/>
    </source>
</evidence>
<dbReference type="Proteomes" id="UP000050741">
    <property type="component" value="Unassembled WGS sequence"/>
</dbReference>
<comment type="subcellular location">
    <subcellularLocation>
        <location evidence="3">Membrane</location>
        <topology evidence="3">Multi-pass membrane protein</topology>
    </subcellularLocation>
</comment>
<dbReference type="Gene3D" id="3.30.70.1230">
    <property type="entry name" value="Nucleotide cyclase"/>
    <property type="match status" value="2"/>
</dbReference>
<evidence type="ECO:0000256" key="10">
    <source>
        <dbReference type="ARBA" id="ARBA00022989"/>
    </source>
</evidence>
<feature type="transmembrane region" description="Helical" evidence="13">
    <location>
        <begin position="198"/>
        <end position="216"/>
    </location>
</feature>
<proteinExistence type="predicted"/>
<dbReference type="AlphaFoldDB" id="A0A183BIM6"/>
<dbReference type="PANTHER" id="PTHR45627:SF16">
    <property type="entry name" value="ADENYLATE CYCLASE"/>
    <property type="match status" value="1"/>
</dbReference>
<evidence type="ECO:0000256" key="8">
    <source>
        <dbReference type="ARBA" id="ARBA00022840"/>
    </source>
</evidence>
<evidence type="ECO:0000313" key="15">
    <source>
        <dbReference type="Proteomes" id="UP000050741"/>
    </source>
</evidence>
<comment type="catalytic activity">
    <reaction evidence="1">
        <text>GTP = 3',5'-cyclic GMP + diphosphate</text>
        <dbReference type="Rhea" id="RHEA:13665"/>
        <dbReference type="ChEBI" id="CHEBI:33019"/>
        <dbReference type="ChEBI" id="CHEBI:37565"/>
        <dbReference type="ChEBI" id="CHEBI:57746"/>
        <dbReference type="EC" id="4.6.1.2"/>
    </reaction>
</comment>
<sequence length="655" mass="73774">MAPLPRRLPNRFRPFFVHFLHRFHRMVSEYSAELSRWSGGRHALLSATTRTLYGGAKFAAAPPPATKVQRALRTEKGKGSSPRGRRVGLSGPRKVHIWAKSKKAIFRLSDGTQQNAPPVDGRPPSNRHFPLAAGSFERWHPNIWPIRPTSCKCRWRRWNKTVVETLPKSITESGELRKFVVPQYLDGFERELGNELDIMLVGSFFGAVVLLDFLFACNAARKFLLVAALNGAYRVEVGNGLERSKHLHLVEQGINQTWLVVSEEGKEYIPMELLAHENHCMQIKILGDCYYCVSGFPEARPDHAICAVAMELDMINTIKLVRELYGVNMNMRVGIHSGKAHCGVGPERSKHLHLVEQSINQTWLVVSEEGKEVLTLNELFARFDKLADENHCMQIKILGDCYYCVSGFPEARPDHAICAVAMELDMIHTIKLVRELYGVNMNMRVGIHSGKAHCGVGPERSKHLHLVEQSINQTWLVVSEEGKENVHKKAPPALNKELQLVGMMYRKGNPLRRELSRTLNDEVDQFLERGIDACLLAVSALCMIALHSANLPRIWMLLLFMLHLATATGAGSDNVMSREAAEWWVWTLTSAGVAILFCGIAVAIFYLYRFFQRKAATPETSSPENGGQSSQPDKALSWGGIPVYPWKKRCEHCKF</sequence>
<dbReference type="GO" id="GO:0004016">
    <property type="term" value="F:adenylate cyclase activity"/>
    <property type="evidence" value="ECO:0007669"/>
    <property type="project" value="UniProtKB-EC"/>
</dbReference>
<dbReference type="GO" id="GO:0005886">
    <property type="term" value="C:plasma membrane"/>
    <property type="evidence" value="ECO:0007669"/>
    <property type="project" value="TreeGrafter"/>
</dbReference>
<dbReference type="GO" id="GO:0046872">
    <property type="term" value="F:metal ion binding"/>
    <property type="evidence" value="ECO:0007669"/>
    <property type="project" value="UniProtKB-KW"/>
</dbReference>
<dbReference type="SUPFAM" id="SSF55073">
    <property type="entry name" value="Nucleotide cyclase"/>
    <property type="match status" value="2"/>
</dbReference>
<dbReference type="Pfam" id="PF00211">
    <property type="entry name" value="Guanylate_cyc"/>
    <property type="match status" value="2"/>
</dbReference>
<evidence type="ECO:0000256" key="6">
    <source>
        <dbReference type="ARBA" id="ARBA00022723"/>
    </source>
</evidence>
<reference evidence="15" key="1">
    <citation type="submission" date="2013-12" db="EMBL/GenBank/DDBJ databases">
        <authorList>
            <person name="Aslett M."/>
        </authorList>
    </citation>
    <scope>NUCLEOTIDE SEQUENCE [LARGE SCALE GENOMIC DNA]</scope>
    <source>
        <strain evidence="15">Lindley</strain>
    </source>
</reference>
<dbReference type="WBParaSite" id="GPLIN_000045500">
    <property type="protein sequence ID" value="GPLIN_000045500"/>
    <property type="gene ID" value="GPLIN_000045500"/>
</dbReference>
<feature type="domain" description="Guanylate cyclase" evidence="14">
    <location>
        <begin position="376"/>
        <end position="472"/>
    </location>
</feature>
<keyword evidence="9" id="KW-0460">Magnesium</keyword>
<evidence type="ECO:0000313" key="16">
    <source>
        <dbReference type="WBParaSite" id="GPLIN_000045500"/>
    </source>
</evidence>
<dbReference type="GO" id="GO:0004383">
    <property type="term" value="F:guanylate cyclase activity"/>
    <property type="evidence" value="ECO:0007669"/>
    <property type="project" value="UniProtKB-EC"/>
</dbReference>
<keyword evidence="7" id="KW-0547">Nucleotide-binding</keyword>
<keyword evidence="5 13" id="KW-0812">Transmembrane</keyword>
<reference evidence="16" key="3">
    <citation type="submission" date="2016-06" db="UniProtKB">
        <authorList>
            <consortium name="WormBaseParasite"/>
        </authorList>
    </citation>
    <scope>IDENTIFICATION</scope>
</reference>
<dbReference type="CDD" id="cd07302">
    <property type="entry name" value="CHD"/>
    <property type="match status" value="2"/>
</dbReference>
<evidence type="ECO:0000256" key="12">
    <source>
        <dbReference type="ARBA" id="ARBA00023239"/>
    </source>
</evidence>
<evidence type="ECO:0000256" key="4">
    <source>
        <dbReference type="ARBA" id="ARBA00012201"/>
    </source>
</evidence>
<evidence type="ECO:0000256" key="1">
    <source>
        <dbReference type="ARBA" id="ARBA00001436"/>
    </source>
</evidence>
<keyword evidence="11 13" id="KW-0472">Membrane</keyword>
<evidence type="ECO:0000256" key="13">
    <source>
        <dbReference type="SAM" id="Phobius"/>
    </source>
</evidence>
<feature type="transmembrane region" description="Helical" evidence="13">
    <location>
        <begin position="583"/>
        <end position="608"/>
    </location>
</feature>
<accession>A0A183BIM6</accession>
<evidence type="ECO:0000256" key="9">
    <source>
        <dbReference type="ARBA" id="ARBA00022842"/>
    </source>
</evidence>
<dbReference type="SMART" id="SM00044">
    <property type="entry name" value="CYCc"/>
    <property type="match status" value="1"/>
</dbReference>
<name>A0A183BIM6_GLOPA</name>
<dbReference type="GO" id="GO:0005524">
    <property type="term" value="F:ATP binding"/>
    <property type="evidence" value="ECO:0007669"/>
    <property type="project" value="UniProtKB-KW"/>
</dbReference>
<organism evidence="15 16">
    <name type="scientific">Globodera pallida</name>
    <name type="common">Potato cyst nematode worm</name>
    <name type="synonym">Heterodera pallida</name>
    <dbReference type="NCBI Taxonomy" id="36090"/>
    <lineage>
        <taxon>Eukaryota</taxon>
        <taxon>Metazoa</taxon>
        <taxon>Ecdysozoa</taxon>
        <taxon>Nematoda</taxon>
        <taxon>Chromadorea</taxon>
        <taxon>Rhabditida</taxon>
        <taxon>Tylenchina</taxon>
        <taxon>Tylenchomorpha</taxon>
        <taxon>Tylenchoidea</taxon>
        <taxon>Heteroderidae</taxon>
        <taxon>Heteroderinae</taxon>
        <taxon>Globodera</taxon>
    </lineage>
</organism>
<dbReference type="PROSITE" id="PS50125">
    <property type="entry name" value="GUANYLATE_CYCLASE_2"/>
    <property type="match status" value="2"/>
</dbReference>
<evidence type="ECO:0000259" key="14">
    <source>
        <dbReference type="PROSITE" id="PS50125"/>
    </source>
</evidence>
<dbReference type="GO" id="GO:0007189">
    <property type="term" value="P:adenylate cyclase-activating G protein-coupled receptor signaling pathway"/>
    <property type="evidence" value="ECO:0007669"/>
    <property type="project" value="TreeGrafter"/>
</dbReference>
<dbReference type="InterPro" id="IPR029787">
    <property type="entry name" value="Nucleotide_cyclase"/>
</dbReference>
<evidence type="ECO:0000256" key="2">
    <source>
        <dbReference type="ARBA" id="ARBA00001593"/>
    </source>
</evidence>
<dbReference type="PANTHER" id="PTHR45627">
    <property type="entry name" value="ADENYLATE CYCLASE TYPE 1"/>
    <property type="match status" value="1"/>
</dbReference>
<keyword evidence="10 13" id="KW-1133">Transmembrane helix</keyword>
<evidence type="ECO:0000256" key="5">
    <source>
        <dbReference type="ARBA" id="ARBA00022692"/>
    </source>
</evidence>
<dbReference type="GO" id="GO:0035556">
    <property type="term" value="P:intracellular signal transduction"/>
    <property type="evidence" value="ECO:0007669"/>
    <property type="project" value="InterPro"/>
</dbReference>
<protein>
    <recommendedName>
        <fullName evidence="4">adenylate cyclase</fullName>
        <ecNumber evidence="4">4.6.1.1</ecNumber>
    </recommendedName>
</protein>
<evidence type="ECO:0000256" key="11">
    <source>
        <dbReference type="ARBA" id="ARBA00023136"/>
    </source>
</evidence>
<comment type="catalytic activity">
    <reaction evidence="2">
        <text>ATP = 3',5'-cyclic AMP + diphosphate</text>
        <dbReference type="Rhea" id="RHEA:15389"/>
        <dbReference type="ChEBI" id="CHEBI:30616"/>
        <dbReference type="ChEBI" id="CHEBI:33019"/>
        <dbReference type="ChEBI" id="CHEBI:58165"/>
        <dbReference type="EC" id="4.6.1.1"/>
    </reaction>
</comment>
<feature type="transmembrane region" description="Helical" evidence="13">
    <location>
        <begin position="554"/>
        <end position="571"/>
    </location>
</feature>
<keyword evidence="6" id="KW-0479">Metal-binding</keyword>
<evidence type="ECO:0000256" key="3">
    <source>
        <dbReference type="ARBA" id="ARBA00004141"/>
    </source>
</evidence>
<keyword evidence="15" id="KW-1185">Reference proteome</keyword>
<keyword evidence="12" id="KW-0456">Lyase</keyword>
<reference evidence="15" key="2">
    <citation type="submission" date="2014-05" db="EMBL/GenBank/DDBJ databases">
        <title>The genome and life-stage specific transcriptomes of Globodera pallida elucidate key aspects of plant parasitism by a cyst nematode.</title>
        <authorList>
            <person name="Cotton J.A."/>
            <person name="Lilley C.J."/>
            <person name="Jones L.M."/>
            <person name="Kikuchi T."/>
            <person name="Reid A.J."/>
            <person name="Thorpe P."/>
            <person name="Tsai I.J."/>
            <person name="Beasley H."/>
            <person name="Blok V."/>
            <person name="Cock P.J.A."/>
            <person name="Van den Akker S.E."/>
            <person name="Holroyd N."/>
            <person name="Hunt M."/>
            <person name="Mantelin S."/>
            <person name="Naghra H."/>
            <person name="Pain A."/>
            <person name="Palomares-Rius J.E."/>
            <person name="Zarowiecki M."/>
            <person name="Berriman M."/>
            <person name="Jones J.T."/>
            <person name="Urwin P.E."/>
        </authorList>
    </citation>
    <scope>NUCLEOTIDE SEQUENCE [LARGE SCALE GENOMIC DNA]</scope>
    <source>
        <strain evidence="15">Lindley</strain>
    </source>
</reference>
<dbReference type="EC" id="4.6.1.1" evidence="4"/>